<dbReference type="Pfam" id="PF13431">
    <property type="entry name" value="TPR_17"/>
    <property type="match status" value="1"/>
</dbReference>
<name>A0A7G6E141_THEFR</name>
<keyword evidence="5" id="KW-1185">Reference proteome</keyword>
<feature type="repeat" description="TPR" evidence="3">
    <location>
        <begin position="144"/>
        <end position="177"/>
    </location>
</feature>
<dbReference type="Pfam" id="PF13181">
    <property type="entry name" value="TPR_8"/>
    <property type="match status" value="2"/>
</dbReference>
<feature type="repeat" description="TPR" evidence="3">
    <location>
        <begin position="44"/>
        <end position="77"/>
    </location>
</feature>
<feature type="repeat" description="TPR" evidence="3">
    <location>
        <begin position="244"/>
        <end position="277"/>
    </location>
</feature>
<dbReference type="SMART" id="SM00028">
    <property type="entry name" value="TPR"/>
    <property type="match status" value="7"/>
</dbReference>
<dbReference type="SUPFAM" id="SSF48452">
    <property type="entry name" value="TPR-like"/>
    <property type="match status" value="2"/>
</dbReference>
<keyword evidence="1" id="KW-0677">Repeat</keyword>
<accession>A0A7G6E141</accession>
<dbReference type="Proteomes" id="UP000515847">
    <property type="component" value="Chromosome"/>
</dbReference>
<feature type="repeat" description="TPR" evidence="3">
    <location>
        <begin position="210"/>
        <end position="243"/>
    </location>
</feature>
<dbReference type="RefSeq" id="WP_034426086.1">
    <property type="nucleotide sequence ID" value="NZ_CP045798.1"/>
</dbReference>
<dbReference type="OrthoDB" id="1791432at2"/>
<dbReference type="EMBL" id="CP045798">
    <property type="protein sequence ID" value="QNB45795.1"/>
    <property type="molecule type" value="Genomic_DNA"/>
</dbReference>
<reference evidence="4 5" key="1">
    <citation type="journal article" date="2019" name="Front. Microbiol.">
        <title>Thermoanaerosceptrum fracticalcis gen. nov. sp. nov., a Novel Fumarate-Fermenting Microorganism From a Deep Fractured Carbonate Aquifer of the US Great Basin.</title>
        <authorList>
            <person name="Hamilton-Brehm S.D."/>
            <person name="Stewart L.E."/>
            <person name="Zavarin M."/>
            <person name="Caldwell M."/>
            <person name="Lawson P.A."/>
            <person name="Onstott T.C."/>
            <person name="Grzymski J."/>
            <person name="Neveux I."/>
            <person name="Lollar B.S."/>
            <person name="Russell C.E."/>
            <person name="Moser D.P."/>
        </authorList>
    </citation>
    <scope>NUCLEOTIDE SEQUENCE [LARGE SCALE GENOMIC DNA]</scope>
    <source>
        <strain evidence="4 5">DRI-13</strain>
    </source>
</reference>
<evidence type="ECO:0000256" key="2">
    <source>
        <dbReference type="ARBA" id="ARBA00022803"/>
    </source>
</evidence>
<gene>
    <name evidence="4" type="ORF">BR63_05390</name>
</gene>
<dbReference type="InterPro" id="IPR011990">
    <property type="entry name" value="TPR-like_helical_dom_sf"/>
</dbReference>
<evidence type="ECO:0000313" key="4">
    <source>
        <dbReference type="EMBL" id="QNB45795.1"/>
    </source>
</evidence>
<feature type="repeat" description="TPR" evidence="3">
    <location>
        <begin position="110"/>
        <end position="143"/>
    </location>
</feature>
<evidence type="ECO:0000256" key="3">
    <source>
        <dbReference type="PROSITE-ProRule" id="PRU00339"/>
    </source>
</evidence>
<keyword evidence="2 3" id="KW-0802">TPR repeat</keyword>
<organism evidence="4 5">
    <name type="scientific">Thermanaerosceptrum fracticalcis</name>
    <dbReference type="NCBI Taxonomy" id="1712410"/>
    <lineage>
        <taxon>Bacteria</taxon>
        <taxon>Bacillati</taxon>
        <taxon>Bacillota</taxon>
        <taxon>Clostridia</taxon>
        <taxon>Eubacteriales</taxon>
        <taxon>Peptococcaceae</taxon>
        <taxon>Thermanaerosceptrum</taxon>
    </lineage>
</organism>
<dbReference type="InterPro" id="IPR019734">
    <property type="entry name" value="TPR_rpt"/>
</dbReference>
<dbReference type="InterPro" id="IPR050498">
    <property type="entry name" value="Ycf3"/>
</dbReference>
<protein>
    <submittedName>
        <fullName evidence="4">Tetratricopeptide repeat protein</fullName>
    </submittedName>
</protein>
<dbReference type="Pfam" id="PF14559">
    <property type="entry name" value="TPR_19"/>
    <property type="match status" value="1"/>
</dbReference>
<dbReference type="AlphaFoldDB" id="A0A7G6E141"/>
<dbReference type="PROSITE" id="PS50005">
    <property type="entry name" value="TPR"/>
    <property type="match status" value="5"/>
</dbReference>
<proteinExistence type="predicted"/>
<sequence length="376" mass="43541">MLSLKEKFAVFRLRNMSFFYRLLGRYQVAIDYLQKITQTAHASDRDWWHLGLLLSQLERWEEAAQSFQKAVQISRRKAQYLYWLGTAQENLGNTAEAEVLYDEAVLGNYGTALAAKGHILMKKEIYEEALELFREYLKTSPKDTEVLNAAGLCFFYLGDTDKAGHYLGQALALKPRDQTISHNLGLTYIRQQKYPEALQIYENMDQHHDKEICKSMAFCYGCVEKWEESLQYYRKALEVDPDDPETKLNMASIYAKNGESTRALEILKDLLLSNPQDTDILNNLAWTYENLQLLEEAEHNYWRSLALSPGNPYVIYNLACCLKKQEKYLEAIDILEHLGKMKGWQKIAWTTIAQIYEGLEAKSLAVDYYNKALGLE</sequence>
<evidence type="ECO:0000313" key="5">
    <source>
        <dbReference type="Proteomes" id="UP000515847"/>
    </source>
</evidence>
<evidence type="ECO:0000256" key="1">
    <source>
        <dbReference type="ARBA" id="ARBA00022737"/>
    </source>
</evidence>
<dbReference type="PANTHER" id="PTHR44858:SF1">
    <property type="entry name" value="UDP-N-ACETYLGLUCOSAMINE--PEPTIDE N-ACETYLGLUCOSAMINYLTRANSFERASE SPINDLY-RELATED"/>
    <property type="match status" value="1"/>
</dbReference>
<dbReference type="Gene3D" id="1.25.40.10">
    <property type="entry name" value="Tetratricopeptide repeat domain"/>
    <property type="match status" value="3"/>
</dbReference>
<dbReference type="KEGG" id="tfr:BR63_05390"/>
<dbReference type="Pfam" id="PF13432">
    <property type="entry name" value="TPR_16"/>
    <property type="match status" value="2"/>
</dbReference>
<dbReference type="PANTHER" id="PTHR44858">
    <property type="entry name" value="TETRATRICOPEPTIDE REPEAT PROTEIN 6"/>
    <property type="match status" value="1"/>
</dbReference>